<sequence>MPRRSKIAAGSAVTPIPTPETDARGEGYSERRHHFIFPGPATAHTPTTNDRYLSYEAHSQVKKPLAASSKPKAHAKAQVNHAATKEHDSPAVKAAAVPAPVPDTGADPQTDGPVTRSIVSLPTVQPTPTALADILAPVTTYIPSSSAFNLNLVPSPTITTDSPILPTSDATSPSTTSKLPSRHLSAAIISLVAVGAVFICFALCIVVRTCTRPRKRVHPTPSLPILQEDSPAEKGGDESPLFGGQERFSRASAGGPWTWTQYQSGVPKDSSGKSTLVTSATARSIALPAVPFTKAFTDQDATIHVAKTAVFAQPVAQTVTHSDGRIKYKSRLSTATLSEQPASSADYVQNPEVIGVAVSGEELAQIAYASSGSVARIAYDVSTTTLARSASERGQRANAGPRAYDARRSTFHGGSPRDGLAYVTSPPLAMGDGDAATPVTGRYVPGRARIKAPYGAGSYLRTSVSTSAAGTSRAYSGNPFEDAGYVVPPLPPMPQGGRTDALAAALGLIGPTAVAAPLTPSMLYPDDSRGVANDKKQRAPVKRGRVPPADVGSPTTEATSAALGELMMSTMSPGLDREEDGGAHEAAGVRRRADDKPPRVPSPPPLPSLAQMALANEGGFGDYRSPTYSIYGLYDPDRRSRVEG</sequence>
<keyword evidence="2" id="KW-1185">Reference proteome</keyword>
<protein>
    <submittedName>
        <fullName evidence="1">Uncharacterized protein</fullName>
    </submittedName>
</protein>
<reference evidence="1" key="1">
    <citation type="submission" date="2021-02" db="EMBL/GenBank/DDBJ databases">
        <authorList>
            <consortium name="DOE Joint Genome Institute"/>
            <person name="Ahrendt S."/>
            <person name="Looney B.P."/>
            <person name="Miyauchi S."/>
            <person name="Morin E."/>
            <person name="Drula E."/>
            <person name="Courty P.E."/>
            <person name="Chicoki N."/>
            <person name="Fauchery L."/>
            <person name="Kohler A."/>
            <person name="Kuo A."/>
            <person name="Labutti K."/>
            <person name="Pangilinan J."/>
            <person name="Lipzen A."/>
            <person name="Riley R."/>
            <person name="Andreopoulos W."/>
            <person name="He G."/>
            <person name="Johnson J."/>
            <person name="Barry K.W."/>
            <person name="Grigoriev I.V."/>
            <person name="Nagy L."/>
            <person name="Hibbett D."/>
            <person name="Henrissat B."/>
            <person name="Matheny P.B."/>
            <person name="Labbe J."/>
            <person name="Martin F."/>
        </authorList>
    </citation>
    <scope>NUCLEOTIDE SEQUENCE</scope>
    <source>
        <strain evidence="1">EC-137</strain>
    </source>
</reference>
<dbReference type="Proteomes" id="UP000814128">
    <property type="component" value="Unassembled WGS sequence"/>
</dbReference>
<proteinExistence type="predicted"/>
<gene>
    <name evidence="1" type="ORF">K488DRAFT_82548</name>
</gene>
<organism evidence="1 2">
    <name type="scientific">Vararia minispora EC-137</name>
    <dbReference type="NCBI Taxonomy" id="1314806"/>
    <lineage>
        <taxon>Eukaryota</taxon>
        <taxon>Fungi</taxon>
        <taxon>Dikarya</taxon>
        <taxon>Basidiomycota</taxon>
        <taxon>Agaricomycotina</taxon>
        <taxon>Agaricomycetes</taxon>
        <taxon>Russulales</taxon>
        <taxon>Lachnocladiaceae</taxon>
        <taxon>Vararia</taxon>
    </lineage>
</organism>
<name>A0ACB8QVQ0_9AGAM</name>
<comment type="caution">
    <text evidence="1">The sequence shown here is derived from an EMBL/GenBank/DDBJ whole genome shotgun (WGS) entry which is preliminary data.</text>
</comment>
<dbReference type="EMBL" id="MU273477">
    <property type="protein sequence ID" value="KAI0035936.1"/>
    <property type="molecule type" value="Genomic_DNA"/>
</dbReference>
<accession>A0ACB8QVQ0</accession>
<evidence type="ECO:0000313" key="2">
    <source>
        <dbReference type="Proteomes" id="UP000814128"/>
    </source>
</evidence>
<evidence type="ECO:0000313" key="1">
    <source>
        <dbReference type="EMBL" id="KAI0035936.1"/>
    </source>
</evidence>
<reference evidence="1" key="2">
    <citation type="journal article" date="2022" name="New Phytol.">
        <title>Evolutionary transition to the ectomycorrhizal habit in the genomes of a hyperdiverse lineage of mushroom-forming fungi.</title>
        <authorList>
            <person name="Looney B."/>
            <person name="Miyauchi S."/>
            <person name="Morin E."/>
            <person name="Drula E."/>
            <person name="Courty P.E."/>
            <person name="Kohler A."/>
            <person name="Kuo A."/>
            <person name="LaButti K."/>
            <person name="Pangilinan J."/>
            <person name="Lipzen A."/>
            <person name="Riley R."/>
            <person name="Andreopoulos W."/>
            <person name="He G."/>
            <person name="Johnson J."/>
            <person name="Nolan M."/>
            <person name="Tritt A."/>
            <person name="Barry K.W."/>
            <person name="Grigoriev I.V."/>
            <person name="Nagy L.G."/>
            <person name="Hibbett D."/>
            <person name="Henrissat B."/>
            <person name="Matheny P.B."/>
            <person name="Labbe J."/>
            <person name="Martin F.M."/>
        </authorList>
    </citation>
    <scope>NUCLEOTIDE SEQUENCE</scope>
    <source>
        <strain evidence="1">EC-137</strain>
    </source>
</reference>